<comment type="caution">
    <text evidence="6">The sequence shown here is derived from an EMBL/GenBank/DDBJ whole genome shotgun (WGS) entry which is preliminary data.</text>
</comment>
<organism evidence="6 7">
    <name type="scientific">Nothoprocta ornata</name>
    <dbReference type="NCBI Taxonomy" id="83376"/>
    <lineage>
        <taxon>Eukaryota</taxon>
        <taxon>Metazoa</taxon>
        <taxon>Chordata</taxon>
        <taxon>Craniata</taxon>
        <taxon>Vertebrata</taxon>
        <taxon>Euteleostomi</taxon>
        <taxon>Archelosauria</taxon>
        <taxon>Archosauria</taxon>
        <taxon>Dinosauria</taxon>
        <taxon>Saurischia</taxon>
        <taxon>Theropoda</taxon>
        <taxon>Coelurosauria</taxon>
        <taxon>Aves</taxon>
        <taxon>Palaeognathae</taxon>
        <taxon>Tinamiformes</taxon>
        <taxon>Tinamidae</taxon>
        <taxon>Nothoprocta</taxon>
    </lineage>
</organism>
<dbReference type="InterPro" id="IPR051188">
    <property type="entry name" value="PHD-type_Zinc_Finger"/>
</dbReference>
<sequence length="132" mass="14158">IHAGIVFLACPACRERDLFLLEMLAMGILVPLSLPSWITNASPELEERHRRCDARECLCPGGREQVDGEGPWQLLLCCSCAAEGTHRACSSLGDSTTSWQCAGCAGPSIGKRQSSRVPPWAKAGPRLGLAEP</sequence>
<reference evidence="6 7" key="1">
    <citation type="submission" date="2019-09" db="EMBL/GenBank/DDBJ databases">
        <title>Bird 10,000 Genomes (B10K) Project - Family phase.</title>
        <authorList>
            <person name="Zhang G."/>
        </authorList>
    </citation>
    <scope>NUCLEOTIDE SEQUENCE [LARGE SCALE GENOMIC DNA]</scope>
    <source>
        <strain evidence="6">B10K-MSB-03</strain>
    </source>
</reference>
<dbReference type="GO" id="GO:0005634">
    <property type="term" value="C:nucleus"/>
    <property type="evidence" value="ECO:0007669"/>
    <property type="project" value="TreeGrafter"/>
</dbReference>
<dbReference type="PROSITE" id="PS01359">
    <property type="entry name" value="ZF_PHD_1"/>
    <property type="match status" value="1"/>
</dbReference>
<keyword evidence="3" id="KW-0862">Zinc</keyword>
<dbReference type="SUPFAM" id="SSF57903">
    <property type="entry name" value="FYVE/PHD zinc finger"/>
    <property type="match status" value="1"/>
</dbReference>
<proteinExistence type="predicted"/>
<dbReference type="Proteomes" id="UP000531938">
    <property type="component" value="Unassembled WGS sequence"/>
</dbReference>
<evidence type="ECO:0000259" key="5">
    <source>
        <dbReference type="Pfam" id="PF26054"/>
    </source>
</evidence>
<dbReference type="PANTHER" id="PTHR12420:SF47">
    <property type="entry name" value="PHD FINGER PROTEIN 7"/>
    <property type="match status" value="1"/>
</dbReference>
<keyword evidence="1" id="KW-0479">Metal-binding</keyword>
<evidence type="ECO:0000313" key="6">
    <source>
        <dbReference type="EMBL" id="NWY08452.1"/>
    </source>
</evidence>
<evidence type="ECO:0000256" key="1">
    <source>
        <dbReference type="ARBA" id="ARBA00022723"/>
    </source>
</evidence>
<dbReference type="Gene3D" id="3.30.40.10">
    <property type="entry name" value="Zinc/RING finger domain, C3HC4 (zinc finger)"/>
    <property type="match status" value="1"/>
</dbReference>
<keyword evidence="6" id="KW-0436">Ligase</keyword>
<protein>
    <submittedName>
        <fullName evidence="6">G2E3 ligase</fullName>
    </submittedName>
</protein>
<feature type="domain" description="PHF7/G2E3-like PHD zinc finger" evidence="5">
    <location>
        <begin position="47"/>
        <end position="105"/>
    </location>
</feature>
<feature type="region of interest" description="Disordered" evidence="4">
    <location>
        <begin position="108"/>
        <end position="132"/>
    </location>
</feature>
<feature type="non-terminal residue" evidence="6">
    <location>
        <position position="1"/>
    </location>
</feature>
<dbReference type="AlphaFoldDB" id="A0A7K7BJR8"/>
<name>A0A7K7BJR8_9AVES</name>
<dbReference type="PANTHER" id="PTHR12420">
    <property type="entry name" value="PHD FINGER PROTEIN"/>
    <property type="match status" value="1"/>
</dbReference>
<dbReference type="InterPro" id="IPR013083">
    <property type="entry name" value="Znf_RING/FYVE/PHD"/>
</dbReference>
<keyword evidence="7" id="KW-1185">Reference proteome</keyword>
<evidence type="ECO:0000256" key="4">
    <source>
        <dbReference type="SAM" id="MobiDB-lite"/>
    </source>
</evidence>
<keyword evidence="2" id="KW-0863">Zinc-finger</keyword>
<dbReference type="GO" id="GO:0016874">
    <property type="term" value="F:ligase activity"/>
    <property type="evidence" value="ECO:0007669"/>
    <property type="project" value="UniProtKB-KW"/>
</dbReference>
<dbReference type="InterPro" id="IPR059102">
    <property type="entry name" value="PHD_PHF7/G2E3-like"/>
</dbReference>
<dbReference type="InterPro" id="IPR011011">
    <property type="entry name" value="Znf_FYVE_PHD"/>
</dbReference>
<accession>A0A7K7BJR8</accession>
<gene>
    <name evidence="6" type="primary">G2e3_2</name>
    <name evidence="6" type="ORF">NOTORN_R12925</name>
</gene>
<feature type="non-terminal residue" evidence="6">
    <location>
        <position position="132"/>
    </location>
</feature>
<evidence type="ECO:0000313" key="7">
    <source>
        <dbReference type="Proteomes" id="UP000531938"/>
    </source>
</evidence>
<dbReference type="EMBL" id="VZSH01001379">
    <property type="protein sequence ID" value="NWY08452.1"/>
    <property type="molecule type" value="Genomic_DNA"/>
</dbReference>
<evidence type="ECO:0000256" key="2">
    <source>
        <dbReference type="ARBA" id="ARBA00022771"/>
    </source>
</evidence>
<dbReference type="InterPro" id="IPR019786">
    <property type="entry name" value="Zinc_finger_PHD-type_CS"/>
</dbReference>
<dbReference type="GO" id="GO:0008270">
    <property type="term" value="F:zinc ion binding"/>
    <property type="evidence" value="ECO:0007669"/>
    <property type="project" value="UniProtKB-KW"/>
</dbReference>
<dbReference type="Pfam" id="PF26054">
    <property type="entry name" value="PHD_G2E3"/>
    <property type="match status" value="1"/>
</dbReference>
<evidence type="ECO:0000256" key="3">
    <source>
        <dbReference type="ARBA" id="ARBA00022833"/>
    </source>
</evidence>